<evidence type="ECO:0000313" key="2">
    <source>
        <dbReference type="Proteomes" id="UP000075517"/>
    </source>
</evidence>
<comment type="caution">
    <text evidence="1">The sequence shown here is derived from an EMBL/GenBank/DDBJ whole genome shotgun (WGS) entry which is preliminary data.</text>
</comment>
<dbReference type="AlphaFoldDB" id="A0A150NFA4"/>
<sequence length="197" mass="22651">MATICKADYYYGALLSALVNGGLAPALFEKENDNRQIYEVTTNKASYIIYTKYNTTPSGSKDFTWSFSFSDNEIEEITKIHQENNKEKIHGQWFALHSGMKITTHQRGIFTEKELIFAFICSQKQLSDYNQVIAIVYWDEFLECVDIEKEQVRGTARLAVKAVKGSPWLRIYGSKRADRLDGKDNTIKIERNRLGNL</sequence>
<reference evidence="1 2" key="1">
    <citation type="submission" date="2016-01" db="EMBL/GenBank/DDBJ databases">
        <title>Draft Genome Sequences of Seven Thermophilic Sporeformers Isolated from Foods.</title>
        <authorList>
            <person name="Berendsen E.M."/>
            <person name="Wells-Bennik M.H."/>
            <person name="Krawcyk A.O."/>
            <person name="De Jong A."/>
            <person name="Holsappel S."/>
            <person name="Eijlander R.T."/>
            <person name="Kuipers O.P."/>
        </authorList>
    </citation>
    <scope>NUCLEOTIDE SEQUENCE [LARGE SCALE GENOMIC DNA]</scope>
    <source>
        <strain evidence="1 2">B4114</strain>
    </source>
</reference>
<evidence type="ECO:0000313" key="1">
    <source>
        <dbReference type="EMBL" id="KYD35381.1"/>
    </source>
</evidence>
<dbReference type="PATRIC" id="fig|1422.17.peg.1282"/>
<name>A0A150NFA4_GEOSE</name>
<accession>A0A150NFA4</accession>
<dbReference type="RefSeq" id="WP_061580482.1">
    <property type="nucleotide sequence ID" value="NZ_LQYY01000002.1"/>
</dbReference>
<proteinExistence type="predicted"/>
<protein>
    <submittedName>
        <fullName evidence="1">Uncharacterized protein</fullName>
    </submittedName>
</protein>
<dbReference type="EMBL" id="LQYY01000002">
    <property type="protein sequence ID" value="KYD35381.1"/>
    <property type="molecule type" value="Genomic_DNA"/>
</dbReference>
<dbReference type="Proteomes" id="UP000075517">
    <property type="component" value="Unassembled WGS sequence"/>
</dbReference>
<gene>
    <name evidence="1" type="ORF">B4114_1194</name>
</gene>
<organism evidence="1 2">
    <name type="scientific">Geobacillus stearothermophilus</name>
    <name type="common">Bacillus stearothermophilus</name>
    <dbReference type="NCBI Taxonomy" id="1422"/>
    <lineage>
        <taxon>Bacteria</taxon>
        <taxon>Bacillati</taxon>
        <taxon>Bacillota</taxon>
        <taxon>Bacilli</taxon>
        <taxon>Bacillales</taxon>
        <taxon>Anoxybacillaceae</taxon>
        <taxon>Geobacillus</taxon>
    </lineage>
</organism>